<sequence length="276" mass="28766">MAAPRDTERLDIILAFRVGSIVSHSLDERTNMIHLTAERLSEDTVDTPSLSQASSSIGESSDSLATPSESSRSRDAAAAPWDADRASHTATHGTASPLGSGEGTSRSRAAAPAAALLATPPAHVGSQFANVRIAQEGRAGERGIRHASGSTALCLDGATGIETGRWTTRFPGAYPPDIDSLEESDTSVDGMPTPCEAGAKTQTDVSPDDVIAMVGRMRDELYASRFHARRCTGSGSNRSGSQQIPPIRGPEWSPMPVSTVSSSVYSSSASQQQASA</sequence>
<protein>
    <submittedName>
        <fullName evidence="2">Uncharacterized protein</fullName>
    </submittedName>
</protein>
<evidence type="ECO:0000256" key="1">
    <source>
        <dbReference type="SAM" id="MobiDB-lite"/>
    </source>
</evidence>
<keyword evidence="3" id="KW-1185">Reference proteome</keyword>
<gene>
    <name evidence="2" type="ORF">B0H67DRAFT_548838</name>
</gene>
<proteinExistence type="predicted"/>
<feature type="region of interest" description="Disordered" evidence="1">
    <location>
        <begin position="41"/>
        <end position="113"/>
    </location>
</feature>
<feature type="region of interest" description="Disordered" evidence="1">
    <location>
        <begin position="230"/>
        <end position="276"/>
    </location>
</feature>
<feature type="compositionally biased region" description="Low complexity" evidence="1">
    <location>
        <begin position="257"/>
        <end position="276"/>
    </location>
</feature>
<feature type="compositionally biased region" description="Low complexity" evidence="1">
    <location>
        <begin position="104"/>
        <end position="113"/>
    </location>
</feature>
<feature type="compositionally biased region" description="Polar residues" evidence="1">
    <location>
        <begin position="233"/>
        <end position="244"/>
    </location>
</feature>
<dbReference type="Proteomes" id="UP001172102">
    <property type="component" value="Unassembled WGS sequence"/>
</dbReference>
<dbReference type="EMBL" id="JAUKUA010000001">
    <property type="protein sequence ID" value="KAK0731004.1"/>
    <property type="molecule type" value="Genomic_DNA"/>
</dbReference>
<organism evidence="2 3">
    <name type="scientific">Lasiosphaeris hirsuta</name>
    <dbReference type="NCBI Taxonomy" id="260670"/>
    <lineage>
        <taxon>Eukaryota</taxon>
        <taxon>Fungi</taxon>
        <taxon>Dikarya</taxon>
        <taxon>Ascomycota</taxon>
        <taxon>Pezizomycotina</taxon>
        <taxon>Sordariomycetes</taxon>
        <taxon>Sordariomycetidae</taxon>
        <taxon>Sordariales</taxon>
        <taxon>Lasiosphaeriaceae</taxon>
        <taxon>Lasiosphaeris</taxon>
    </lineage>
</organism>
<evidence type="ECO:0000313" key="3">
    <source>
        <dbReference type="Proteomes" id="UP001172102"/>
    </source>
</evidence>
<name>A0AA40BB97_9PEZI</name>
<evidence type="ECO:0000313" key="2">
    <source>
        <dbReference type="EMBL" id="KAK0731004.1"/>
    </source>
</evidence>
<dbReference type="AlphaFoldDB" id="A0AA40BB97"/>
<feature type="compositionally biased region" description="Polar residues" evidence="1">
    <location>
        <begin position="46"/>
        <end position="67"/>
    </location>
</feature>
<reference evidence="2" key="1">
    <citation type="submission" date="2023-06" db="EMBL/GenBank/DDBJ databases">
        <title>Genome-scale phylogeny and comparative genomics of the fungal order Sordariales.</title>
        <authorList>
            <consortium name="Lawrence Berkeley National Laboratory"/>
            <person name="Hensen N."/>
            <person name="Bonometti L."/>
            <person name="Westerberg I."/>
            <person name="Brannstrom I.O."/>
            <person name="Guillou S."/>
            <person name="Cros-Aarteil S."/>
            <person name="Calhoun S."/>
            <person name="Haridas S."/>
            <person name="Kuo A."/>
            <person name="Mondo S."/>
            <person name="Pangilinan J."/>
            <person name="Riley R."/>
            <person name="Labutti K."/>
            <person name="Andreopoulos B."/>
            <person name="Lipzen A."/>
            <person name="Chen C."/>
            <person name="Yanf M."/>
            <person name="Daum C."/>
            <person name="Ng V."/>
            <person name="Clum A."/>
            <person name="Steindorff A."/>
            <person name="Ohm R."/>
            <person name="Martin F."/>
            <person name="Silar P."/>
            <person name="Natvig D."/>
            <person name="Lalanne C."/>
            <person name="Gautier V."/>
            <person name="Ament-Velasquez S.L."/>
            <person name="Kruys A."/>
            <person name="Hutchinson M.I."/>
            <person name="Powell A.J."/>
            <person name="Barry K."/>
            <person name="Miller A.N."/>
            <person name="Grigoriev I.V."/>
            <person name="Debuchy R."/>
            <person name="Gladieux P."/>
            <person name="Thoren M.H."/>
            <person name="Johannesson H."/>
        </authorList>
    </citation>
    <scope>NUCLEOTIDE SEQUENCE</scope>
    <source>
        <strain evidence="2">SMH4607-1</strain>
    </source>
</reference>
<comment type="caution">
    <text evidence="2">The sequence shown here is derived from an EMBL/GenBank/DDBJ whole genome shotgun (WGS) entry which is preliminary data.</text>
</comment>
<accession>A0AA40BB97</accession>